<name>A0A1H8B0L4_9FLAO</name>
<evidence type="ECO:0000313" key="4">
    <source>
        <dbReference type="EMBL" id="SEM76445.1"/>
    </source>
</evidence>
<proteinExistence type="predicted"/>
<protein>
    <submittedName>
        <fullName evidence="4">Glycosyltransferase involved in cell wall bisynthesis</fullName>
    </submittedName>
</protein>
<dbReference type="RefSeq" id="WP_228400925.1">
    <property type="nucleotide sequence ID" value="NZ_FOBV01000006.1"/>
</dbReference>
<accession>A0A1H8B0L4</accession>
<dbReference type="PANTHER" id="PTHR12526:SF629">
    <property type="entry name" value="TEICHURONIC ACID BIOSYNTHESIS GLYCOSYLTRANSFERASE TUAH-RELATED"/>
    <property type="match status" value="1"/>
</dbReference>
<dbReference type="Pfam" id="PF00534">
    <property type="entry name" value="Glycos_transf_1"/>
    <property type="match status" value="1"/>
</dbReference>
<evidence type="ECO:0000256" key="1">
    <source>
        <dbReference type="ARBA" id="ARBA00022676"/>
    </source>
</evidence>
<dbReference type="SUPFAM" id="SSF53756">
    <property type="entry name" value="UDP-Glycosyltransferase/glycogen phosphorylase"/>
    <property type="match status" value="1"/>
</dbReference>
<keyword evidence="5" id="KW-1185">Reference proteome</keyword>
<sequence>MKISKILFLTTAHRHDDDRIFYHQAKALKEEGYHVKICSLSSEFRGTVDGIEIESYAVLEKSIADKRKIFENICDTYEPDVIICSEPLAVISAKKIKKRKKVKIIYDITEWYPSMRMVEPFSFPLNMIHAVKFFLVQLYAGFISTHYIFGENTKKFPLAYFFPFKKSVVIPYYPDDIYIHQNIKSLQLGKITLCYTGQFSEEKGIGNFFAAADSLRRKRPDLKISILLIGGSRKQKDEKYFSELKKKYNFENIKIEKPTSFETFTEAYADADICFDLRTLNYENHHCLPIKIFYYAASGKPVIYTDLKATRQHVDVSKFGFLVNPQNPDNISDLIIKYIEDPKLYSEHAQNARKEYETKYNWNMIKNSFLNFVRKSLK</sequence>
<dbReference type="AlphaFoldDB" id="A0A1H8B0L4"/>
<dbReference type="GO" id="GO:0016757">
    <property type="term" value="F:glycosyltransferase activity"/>
    <property type="evidence" value="ECO:0007669"/>
    <property type="project" value="UniProtKB-KW"/>
</dbReference>
<organism evidence="4 5">
    <name type="scientific">Chryseobacterium taichungense</name>
    <dbReference type="NCBI Taxonomy" id="295069"/>
    <lineage>
        <taxon>Bacteria</taxon>
        <taxon>Pseudomonadati</taxon>
        <taxon>Bacteroidota</taxon>
        <taxon>Flavobacteriia</taxon>
        <taxon>Flavobacteriales</taxon>
        <taxon>Weeksellaceae</taxon>
        <taxon>Chryseobacterium group</taxon>
        <taxon>Chryseobacterium</taxon>
    </lineage>
</organism>
<evidence type="ECO:0000313" key="5">
    <source>
        <dbReference type="Proteomes" id="UP000199450"/>
    </source>
</evidence>
<gene>
    <name evidence="4" type="ORF">SAMN05421856_106179</name>
</gene>
<evidence type="ECO:0000256" key="2">
    <source>
        <dbReference type="ARBA" id="ARBA00022679"/>
    </source>
</evidence>
<dbReference type="Proteomes" id="UP000199450">
    <property type="component" value="Unassembled WGS sequence"/>
</dbReference>
<reference evidence="5" key="1">
    <citation type="submission" date="2016-10" db="EMBL/GenBank/DDBJ databases">
        <authorList>
            <person name="Varghese N."/>
            <person name="Submissions S."/>
        </authorList>
    </citation>
    <scope>NUCLEOTIDE SEQUENCE [LARGE SCALE GENOMIC DNA]</scope>
    <source>
        <strain evidence="5">DSM 17453</strain>
    </source>
</reference>
<evidence type="ECO:0000259" key="3">
    <source>
        <dbReference type="Pfam" id="PF00534"/>
    </source>
</evidence>
<feature type="domain" description="Glycosyl transferase family 1" evidence="3">
    <location>
        <begin position="185"/>
        <end position="354"/>
    </location>
</feature>
<dbReference type="PANTHER" id="PTHR12526">
    <property type="entry name" value="GLYCOSYLTRANSFERASE"/>
    <property type="match status" value="1"/>
</dbReference>
<keyword evidence="2 4" id="KW-0808">Transferase</keyword>
<dbReference type="STRING" id="295069.SAMN05421856_106179"/>
<dbReference type="EMBL" id="FOBV01000006">
    <property type="protein sequence ID" value="SEM76445.1"/>
    <property type="molecule type" value="Genomic_DNA"/>
</dbReference>
<dbReference type="InterPro" id="IPR001296">
    <property type="entry name" value="Glyco_trans_1"/>
</dbReference>
<dbReference type="Gene3D" id="3.40.50.2000">
    <property type="entry name" value="Glycogen Phosphorylase B"/>
    <property type="match status" value="2"/>
</dbReference>
<keyword evidence="1" id="KW-0328">Glycosyltransferase</keyword>